<organism evidence="2 3">
    <name type="scientific">Talaromyces amestolkiae</name>
    <dbReference type="NCBI Taxonomy" id="1196081"/>
    <lineage>
        <taxon>Eukaryota</taxon>
        <taxon>Fungi</taxon>
        <taxon>Dikarya</taxon>
        <taxon>Ascomycota</taxon>
        <taxon>Pezizomycotina</taxon>
        <taxon>Eurotiomycetes</taxon>
        <taxon>Eurotiomycetidae</taxon>
        <taxon>Eurotiales</taxon>
        <taxon>Trichocomaceae</taxon>
        <taxon>Talaromyces</taxon>
        <taxon>Talaromyces sect. Talaromyces</taxon>
    </lineage>
</organism>
<dbReference type="AlphaFoldDB" id="A0A364LF05"/>
<sequence>MLIHLAFVALLKVSRLIVDLARVLLSVDHESTDDGEIGSPFVVEHDDEPSHIRDVEGQMGEDGGVL</sequence>
<feature type="chain" id="PRO_5016693517" description="Secreted protein" evidence="1">
    <location>
        <begin position="17"/>
        <end position="66"/>
    </location>
</feature>
<name>A0A364LF05_TALAM</name>
<dbReference type="Proteomes" id="UP000249363">
    <property type="component" value="Unassembled WGS sequence"/>
</dbReference>
<dbReference type="GeneID" id="63799602"/>
<evidence type="ECO:0000256" key="1">
    <source>
        <dbReference type="SAM" id="SignalP"/>
    </source>
</evidence>
<comment type="caution">
    <text evidence="2">The sequence shown here is derived from an EMBL/GenBank/DDBJ whole genome shotgun (WGS) entry which is preliminary data.</text>
</comment>
<evidence type="ECO:0000313" key="2">
    <source>
        <dbReference type="EMBL" id="RAO74377.1"/>
    </source>
</evidence>
<proteinExistence type="predicted"/>
<keyword evidence="1" id="KW-0732">Signal</keyword>
<keyword evidence="3" id="KW-1185">Reference proteome</keyword>
<feature type="signal peptide" evidence="1">
    <location>
        <begin position="1"/>
        <end position="16"/>
    </location>
</feature>
<dbReference type="RefSeq" id="XP_040738890.1">
    <property type="nucleotide sequence ID" value="XM_040873012.1"/>
</dbReference>
<evidence type="ECO:0000313" key="3">
    <source>
        <dbReference type="Proteomes" id="UP000249363"/>
    </source>
</evidence>
<evidence type="ECO:0008006" key="4">
    <source>
        <dbReference type="Google" id="ProtNLM"/>
    </source>
</evidence>
<accession>A0A364LF05</accession>
<dbReference type="EMBL" id="MIKG01000055">
    <property type="protein sequence ID" value="RAO74377.1"/>
    <property type="molecule type" value="Genomic_DNA"/>
</dbReference>
<gene>
    <name evidence="2" type="ORF">BHQ10_010389</name>
</gene>
<reference evidence="2 3" key="1">
    <citation type="journal article" date="2017" name="Biotechnol. Biofuels">
        <title>Differential beta-glucosidase expression as a function of carbon source availability in Talaromyces amestolkiae: a genomic and proteomic approach.</title>
        <authorList>
            <person name="de Eugenio L.I."/>
            <person name="Mendez-Liter J.A."/>
            <person name="Nieto-Dominguez M."/>
            <person name="Alonso L."/>
            <person name="Gil-Munoz J."/>
            <person name="Barriuso J."/>
            <person name="Prieto A."/>
            <person name="Martinez M.J."/>
        </authorList>
    </citation>
    <scope>NUCLEOTIDE SEQUENCE [LARGE SCALE GENOMIC DNA]</scope>
    <source>
        <strain evidence="2 3">CIB</strain>
    </source>
</reference>
<protein>
    <recommendedName>
        <fullName evidence="4">Secreted protein</fullName>
    </recommendedName>
</protein>